<evidence type="ECO:0000256" key="27">
    <source>
        <dbReference type="SAM" id="Phobius"/>
    </source>
</evidence>
<dbReference type="InterPro" id="IPR001460">
    <property type="entry name" value="PCN-bd_Tpept"/>
</dbReference>
<dbReference type="GO" id="GO:0006508">
    <property type="term" value="P:proteolysis"/>
    <property type="evidence" value="ECO:0007669"/>
    <property type="project" value="UniProtKB-KW"/>
</dbReference>
<dbReference type="Proteomes" id="UP000318359">
    <property type="component" value="Unassembled WGS sequence"/>
</dbReference>
<evidence type="ECO:0000256" key="15">
    <source>
        <dbReference type="ARBA" id="ARBA00022801"/>
    </source>
</evidence>
<evidence type="ECO:0000256" key="2">
    <source>
        <dbReference type="ARBA" id="ARBA00004249"/>
    </source>
</evidence>
<evidence type="ECO:0000256" key="18">
    <source>
        <dbReference type="ARBA" id="ARBA00022984"/>
    </source>
</evidence>
<keyword evidence="15" id="KW-0378">Hydrolase</keyword>
<evidence type="ECO:0000256" key="24">
    <source>
        <dbReference type="ARBA" id="ARBA00034000"/>
    </source>
</evidence>
<keyword evidence="10" id="KW-0121">Carboxypeptidase</keyword>
<dbReference type="Pfam" id="PF00912">
    <property type="entry name" value="Transgly"/>
    <property type="match status" value="1"/>
</dbReference>
<evidence type="ECO:0000256" key="16">
    <source>
        <dbReference type="ARBA" id="ARBA00022960"/>
    </source>
</evidence>
<proteinExistence type="inferred from homology"/>
<evidence type="ECO:0000256" key="12">
    <source>
        <dbReference type="ARBA" id="ARBA00022676"/>
    </source>
</evidence>
<evidence type="ECO:0000256" key="14">
    <source>
        <dbReference type="ARBA" id="ARBA00022692"/>
    </source>
</evidence>
<keyword evidence="8" id="KW-1003">Cell membrane</keyword>
<dbReference type="GO" id="GO:0008360">
    <property type="term" value="P:regulation of cell shape"/>
    <property type="evidence" value="ECO:0007669"/>
    <property type="project" value="UniProtKB-KW"/>
</dbReference>
<evidence type="ECO:0000259" key="30">
    <source>
        <dbReference type="Pfam" id="PF17092"/>
    </source>
</evidence>
<keyword evidence="16" id="KW-0133">Cell shape</keyword>
<dbReference type="Gene3D" id="3.40.710.10">
    <property type="entry name" value="DD-peptidase/beta-lactamase superfamily"/>
    <property type="match status" value="2"/>
</dbReference>
<comment type="pathway">
    <text evidence="3">Cell wall biogenesis; peptidoglycan biosynthesis.</text>
</comment>
<comment type="subcellular location">
    <subcellularLocation>
        <location evidence="2">Cell inner membrane</location>
        <topology evidence="2">Single-pass type II membrane protein</topology>
    </subcellularLocation>
</comment>
<evidence type="ECO:0000256" key="21">
    <source>
        <dbReference type="ARBA" id="ARBA00023251"/>
    </source>
</evidence>
<dbReference type="GO" id="GO:0046677">
    <property type="term" value="P:response to antibiotic"/>
    <property type="evidence" value="ECO:0007669"/>
    <property type="project" value="UniProtKB-KW"/>
</dbReference>
<dbReference type="InterPro" id="IPR031376">
    <property type="entry name" value="PCB_OB"/>
</dbReference>
<keyword evidence="21" id="KW-0046">Antibiotic resistance</keyword>
<comment type="catalytic activity">
    <reaction evidence="26">
        <text>[GlcNAc-(1-&gt;4)-Mur2Ac(oyl-L-Ala-gamma-D-Glu-L-Lys-D-Ala-D-Ala)](n)-di-trans,octa-cis-undecaprenyl diphosphate + beta-D-GlcNAc-(1-&gt;4)-Mur2Ac(oyl-L-Ala-gamma-D-Glu-L-Lys-D-Ala-D-Ala)-di-trans,octa-cis-undecaprenyl diphosphate = [GlcNAc-(1-&gt;4)-Mur2Ac(oyl-L-Ala-gamma-D-Glu-L-Lys-D-Ala-D-Ala)](n+1)-di-trans,octa-cis-undecaprenyl diphosphate + di-trans,octa-cis-undecaprenyl diphosphate + H(+)</text>
        <dbReference type="Rhea" id="RHEA:23708"/>
        <dbReference type="Rhea" id="RHEA-COMP:9602"/>
        <dbReference type="Rhea" id="RHEA-COMP:9603"/>
        <dbReference type="ChEBI" id="CHEBI:15378"/>
        <dbReference type="ChEBI" id="CHEBI:58405"/>
        <dbReference type="ChEBI" id="CHEBI:60033"/>
        <dbReference type="ChEBI" id="CHEBI:78435"/>
        <dbReference type="EC" id="2.4.99.28"/>
    </reaction>
</comment>
<dbReference type="InterPro" id="IPR001264">
    <property type="entry name" value="Glyco_trans_51"/>
</dbReference>
<protein>
    <recommendedName>
        <fullName evidence="7">Penicillin-binding protein 1A</fullName>
        <ecNumber evidence="25">2.4.99.28</ecNumber>
        <ecNumber evidence="6">3.4.16.4</ecNumber>
    </recommendedName>
</protein>
<dbReference type="GO" id="GO:0009252">
    <property type="term" value="P:peptidoglycan biosynthetic process"/>
    <property type="evidence" value="ECO:0007669"/>
    <property type="project" value="UniProtKB-UniPathway"/>
</dbReference>
<evidence type="ECO:0000256" key="22">
    <source>
        <dbReference type="ARBA" id="ARBA00023268"/>
    </source>
</evidence>
<sequence length="818" mass="93039">MTKVIKFFFWLSMLLTSLGILATLLVYINLKPTLPEIALVDQSQLQIPLKIYTKDRVLIGEFGEKKRRPISFDEIPDNLKNAFLAAEDDGFFRHQGVSYTGILRSFIRCIGPNGCFGGGGTISMQVVRGYVLTRDQTIVRKLKEILLAYQLESSVSKTEIFELYVNSIFLGNRSYGIESAADTYFGKTSDQLTLSESALIASLAQLPSRVNPIKAPERTKSRRNWILGRMLKLNYINNEEYLLAISEPVNISKNIQSYDLDARHLSELIRQEVINRYGLKAYTEGWEVYSTIDSKLQKKALESISDRLSEYDKRHGWRAKDNYLEIFSNQDIEALSNFDYSPINNILEDSYDFSDTEENLVTRIRDVFDSKVFVFSYIRGIVIDVNEDSFKFINENLEVQSLNWNDDSYVWARRQISINTRGPIPQNFYDLIKPGDFIYLRTDEDQLVLDQIPIAEAALISVNPNSGNISSYVGGSLYSDGLFDRVRLSFPQTGSSFKPFVYASAFANGYNPSSIINDAPIIFNDANLESFWRPENYTGKFYGPTRLREGLVQSLNIVSIKLLREVGITKANDYISNFGFDRNRLPNDLSLALGSGSFSPAEIARSYSVIANDGYLVDLHYVSKILDRYGNEIFSHSDFKEQDKKNITSNMTAFPWLNTVELEAKRKYSLLNEVNNDDRVIDERITYIVKDIMREHTRRGSTGRKTNVLGREDIAGKTGTTNDAISTWFSGFHEDLVSIVWVGTDDYTSLGDNEYGSSIALPIWVDYMSLALKDLPQSKIKVPNGLSYVRVNKKTGEIANTNDKNTYFELFLNENISN</sequence>
<feature type="domain" description="Penicillin-binding protein OB-like" evidence="30">
    <location>
        <begin position="377"/>
        <end position="453"/>
    </location>
</feature>
<dbReference type="GO" id="GO:0008658">
    <property type="term" value="F:penicillin binding"/>
    <property type="evidence" value="ECO:0007669"/>
    <property type="project" value="InterPro"/>
</dbReference>
<dbReference type="UniPathway" id="UPA00219"/>
<keyword evidence="13" id="KW-0808">Transferase</keyword>
<evidence type="ECO:0000256" key="6">
    <source>
        <dbReference type="ARBA" id="ARBA00012448"/>
    </source>
</evidence>
<evidence type="ECO:0000259" key="28">
    <source>
        <dbReference type="Pfam" id="PF00905"/>
    </source>
</evidence>
<dbReference type="Pfam" id="PF00905">
    <property type="entry name" value="Transpeptidase"/>
    <property type="match status" value="1"/>
</dbReference>
<evidence type="ECO:0000313" key="31">
    <source>
        <dbReference type="EMBL" id="RZO19050.1"/>
    </source>
</evidence>
<keyword evidence="22" id="KW-0511">Multifunctional enzyme</keyword>
<dbReference type="SUPFAM" id="SSF56601">
    <property type="entry name" value="beta-lactamase/transpeptidase-like"/>
    <property type="match status" value="1"/>
</dbReference>
<dbReference type="InterPro" id="IPR050396">
    <property type="entry name" value="Glycosyltr_51/Transpeptidase"/>
</dbReference>
<dbReference type="GO" id="GO:0008955">
    <property type="term" value="F:peptidoglycan glycosyltransferase activity"/>
    <property type="evidence" value="ECO:0007669"/>
    <property type="project" value="UniProtKB-EC"/>
</dbReference>
<evidence type="ECO:0000256" key="23">
    <source>
        <dbReference type="ARBA" id="ARBA00023316"/>
    </source>
</evidence>
<evidence type="ECO:0000256" key="10">
    <source>
        <dbReference type="ARBA" id="ARBA00022645"/>
    </source>
</evidence>
<dbReference type="GO" id="GO:0005886">
    <property type="term" value="C:plasma membrane"/>
    <property type="evidence" value="ECO:0007669"/>
    <property type="project" value="UniProtKB-SubCell"/>
</dbReference>
<evidence type="ECO:0000256" key="9">
    <source>
        <dbReference type="ARBA" id="ARBA00022519"/>
    </source>
</evidence>
<evidence type="ECO:0000256" key="8">
    <source>
        <dbReference type="ARBA" id="ARBA00022475"/>
    </source>
</evidence>
<evidence type="ECO:0000256" key="20">
    <source>
        <dbReference type="ARBA" id="ARBA00023136"/>
    </source>
</evidence>
<keyword evidence="9" id="KW-0997">Cell inner membrane</keyword>
<keyword evidence="11" id="KW-0645">Protease</keyword>
<dbReference type="PANTHER" id="PTHR32282">
    <property type="entry name" value="BINDING PROTEIN TRANSPEPTIDASE, PUTATIVE-RELATED"/>
    <property type="match status" value="1"/>
</dbReference>
<evidence type="ECO:0000256" key="11">
    <source>
        <dbReference type="ARBA" id="ARBA00022670"/>
    </source>
</evidence>
<keyword evidence="20 27" id="KW-0472">Membrane</keyword>
<evidence type="ECO:0000256" key="3">
    <source>
        <dbReference type="ARBA" id="ARBA00004752"/>
    </source>
</evidence>
<dbReference type="InterPro" id="IPR036950">
    <property type="entry name" value="PBP_transglycosylase"/>
</dbReference>
<dbReference type="SUPFAM" id="SSF53955">
    <property type="entry name" value="Lysozyme-like"/>
    <property type="match status" value="1"/>
</dbReference>
<feature type="domain" description="Penicillin-binding protein transpeptidase" evidence="28">
    <location>
        <begin position="462"/>
        <end position="734"/>
    </location>
</feature>
<evidence type="ECO:0000256" key="13">
    <source>
        <dbReference type="ARBA" id="ARBA00022679"/>
    </source>
</evidence>
<evidence type="ECO:0000313" key="32">
    <source>
        <dbReference type="Proteomes" id="UP000318359"/>
    </source>
</evidence>
<comment type="similarity">
    <text evidence="4">In the C-terminal section; belongs to the transpeptidase family.</text>
</comment>
<evidence type="ECO:0000256" key="7">
    <source>
        <dbReference type="ARBA" id="ARBA00018638"/>
    </source>
</evidence>
<dbReference type="EMBL" id="SHBM01000002">
    <property type="protein sequence ID" value="RZO19050.1"/>
    <property type="molecule type" value="Genomic_DNA"/>
</dbReference>
<evidence type="ECO:0000256" key="4">
    <source>
        <dbReference type="ARBA" id="ARBA00007090"/>
    </source>
</evidence>
<dbReference type="AlphaFoldDB" id="A0A520MCX4"/>
<keyword evidence="17" id="KW-0735">Signal-anchor</keyword>
<reference evidence="31 32" key="1">
    <citation type="submission" date="2019-02" db="EMBL/GenBank/DDBJ databases">
        <title>Prokaryotic population dynamics and viral predation in marine succession experiment using metagenomics: the confinement effect.</title>
        <authorList>
            <person name="Haro-Moreno J.M."/>
            <person name="Rodriguez-Valera F."/>
            <person name="Lopez-Perez M."/>
        </authorList>
    </citation>
    <scope>NUCLEOTIDE SEQUENCE [LARGE SCALE GENOMIC DNA]</scope>
    <source>
        <strain evidence="31">MED-G167</strain>
    </source>
</reference>
<dbReference type="Pfam" id="PF17092">
    <property type="entry name" value="PCB_OB"/>
    <property type="match status" value="1"/>
</dbReference>
<dbReference type="GO" id="GO:0071555">
    <property type="term" value="P:cell wall organization"/>
    <property type="evidence" value="ECO:0007669"/>
    <property type="project" value="UniProtKB-KW"/>
</dbReference>
<accession>A0A520MCX4</accession>
<keyword evidence="12" id="KW-0328">Glycosyltransferase</keyword>
<comment type="function">
    <text evidence="1">Cell wall formation. Synthesis of cross-linked peptidoglycan from the lipid intermediates. The enzyme has a penicillin-insensitive transglycosylase N-terminal domain (formation of linear glycan strands) and a penicillin-sensitive transpeptidase C-terminal domain (cross-linking of the peptide subunits).</text>
</comment>
<name>A0A520MCX4_9GAMM</name>
<dbReference type="EC" id="2.4.99.28" evidence="25"/>
<feature type="transmembrane region" description="Helical" evidence="27">
    <location>
        <begin position="7"/>
        <end position="28"/>
    </location>
</feature>
<evidence type="ECO:0000259" key="29">
    <source>
        <dbReference type="Pfam" id="PF00912"/>
    </source>
</evidence>
<evidence type="ECO:0000256" key="26">
    <source>
        <dbReference type="ARBA" id="ARBA00049902"/>
    </source>
</evidence>
<keyword evidence="23" id="KW-0961">Cell wall biogenesis/degradation</keyword>
<keyword evidence="14 27" id="KW-0812">Transmembrane</keyword>
<feature type="domain" description="Glycosyl transferase family 51" evidence="29">
    <location>
        <begin position="58"/>
        <end position="230"/>
    </location>
</feature>
<comment type="caution">
    <text evidence="31">The sequence shown here is derived from an EMBL/GenBank/DDBJ whole genome shotgun (WGS) entry which is preliminary data.</text>
</comment>
<dbReference type="Gene3D" id="1.10.3810.10">
    <property type="entry name" value="Biosynthetic peptidoglycan transglycosylase-like"/>
    <property type="match status" value="1"/>
</dbReference>
<evidence type="ECO:0000256" key="17">
    <source>
        <dbReference type="ARBA" id="ARBA00022968"/>
    </source>
</evidence>
<comment type="catalytic activity">
    <reaction evidence="24">
        <text>Preferential cleavage: (Ac)2-L-Lys-D-Ala-|-D-Ala. Also transpeptidation of peptidyl-alanyl moieties that are N-acyl substituents of D-alanine.</text>
        <dbReference type="EC" id="3.4.16.4"/>
    </reaction>
</comment>
<evidence type="ECO:0000256" key="5">
    <source>
        <dbReference type="ARBA" id="ARBA00007739"/>
    </source>
</evidence>
<keyword evidence="18" id="KW-0573">Peptidoglycan synthesis</keyword>
<keyword evidence="19 27" id="KW-1133">Transmembrane helix</keyword>
<evidence type="ECO:0000256" key="1">
    <source>
        <dbReference type="ARBA" id="ARBA00002624"/>
    </source>
</evidence>
<dbReference type="GO" id="GO:0030288">
    <property type="term" value="C:outer membrane-bounded periplasmic space"/>
    <property type="evidence" value="ECO:0007669"/>
    <property type="project" value="TreeGrafter"/>
</dbReference>
<dbReference type="InterPro" id="IPR023346">
    <property type="entry name" value="Lysozyme-like_dom_sf"/>
</dbReference>
<organism evidence="31 32">
    <name type="scientific">SAR86 cluster bacterium</name>
    <dbReference type="NCBI Taxonomy" id="2030880"/>
    <lineage>
        <taxon>Bacteria</taxon>
        <taxon>Pseudomonadati</taxon>
        <taxon>Pseudomonadota</taxon>
        <taxon>Gammaproteobacteria</taxon>
        <taxon>SAR86 cluster</taxon>
    </lineage>
</organism>
<dbReference type="PANTHER" id="PTHR32282:SF27">
    <property type="entry name" value="PENICILLIN-BINDING PROTEIN 1A"/>
    <property type="match status" value="1"/>
</dbReference>
<dbReference type="GO" id="GO:0009002">
    <property type="term" value="F:serine-type D-Ala-D-Ala carboxypeptidase activity"/>
    <property type="evidence" value="ECO:0007669"/>
    <property type="project" value="UniProtKB-EC"/>
</dbReference>
<evidence type="ECO:0000256" key="25">
    <source>
        <dbReference type="ARBA" id="ARBA00044770"/>
    </source>
</evidence>
<evidence type="ECO:0000256" key="19">
    <source>
        <dbReference type="ARBA" id="ARBA00022989"/>
    </source>
</evidence>
<comment type="similarity">
    <text evidence="5">In the N-terminal section; belongs to the glycosyltransferase 51 family.</text>
</comment>
<gene>
    <name evidence="31" type="ORF">EVB00_00310</name>
</gene>
<dbReference type="InterPro" id="IPR012338">
    <property type="entry name" value="Beta-lactam/transpept-like"/>
</dbReference>
<dbReference type="EC" id="3.4.16.4" evidence="6"/>